<dbReference type="AlphaFoldDB" id="E4YJB2"/>
<accession>E4YJB2</accession>
<dbReference type="EMBL" id="FN654647">
    <property type="protein sequence ID" value="CBY35573.1"/>
    <property type="molecule type" value="Genomic_DNA"/>
</dbReference>
<reference evidence="1" key="1">
    <citation type="journal article" date="2010" name="Science">
        <title>Plasticity of animal genome architecture unmasked by rapid evolution of a pelagic tunicate.</title>
        <authorList>
            <person name="Denoeud F."/>
            <person name="Henriet S."/>
            <person name="Mungpakdee S."/>
            <person name="Aury J.M."/>
            <person name="Da Silva C."/>
            <person name="Brinkmann H."/>
            <person name="Mikhaleva J."/>
            <person name="Olsen L.C."/>
            <person name="Jubin C."/>
            <person name="Canestro C."/>
            <person name="Bouquet J.M."/>
            <person name="Danks G."/>
            <person name="Poulain J."/>
            <person name="Campsteijn C."/>
            <person name="Adamski M."/>
            <person name="Cross I."/>
            <person name="Yadetie F."/>
            <person name="Muffato M."/>
            <person name="Louis A."/>
            <person name="Butcher S."/>
            <person name="Tsagkogeorga G."/>
            <person name="Konrad A."/>
            <person name="Singh S."/>
            <person name="Jensen M.F."/>
            <person name="Cong E.H."/>
            <person name="Eikeseth-Otteraa H."/>
            <person name="Noel B."/>
            <person name="Anthouard V."/>
            <person name="Porcel B.M."/>
            <person name="Kachouri-Lafond R."/>
            <person name="Nishino A."/>
            <person name="Ugolini M."/>
            <person name="Chourrout P."/>
            <person name="Nishida H."/>
            <person name="Aasland R."/>
            <person name="Huzurbazar S."/>
            <person name="Westhof E."/>
            <person name="Delsuc F."/>
            <person name="Lehrach H."/>
            <person name="Reinhardt R."/>
            <person name="Weissenbach J."/>
            <person name="Roy S.W."/>
            <person name="Artiguenave F."/>
            <person name="Postlethwait J.H."/>
            <person name="Manak J.R."/>
            <person name="Thompson E.M."/>
            <person name="Jaillon O."/>
            <person name="Du Pasquier L."/>
            <person name="Boudinot P."/>
            <person name="Liberles D.A."/>
            <person name="Volff J.N."/>
            <person name="Philippe H."/>
            <person name="Lenhard B."/>
            <person name="Roest Crollius H."/>
            <person name="Wincker P."/>
            <person name="Chourrout D."/>
        </authorList>
    </citation>
    <scope>NUCLEOTIDE SEQUENCE [LARGE SCALE GENOMIC DNA]</scope>
</reference>
<organism evidence="1">
    <name type="scientific">Oikopleura dioica</name>
    <name type="common">Tunicate</name>
    <dbReference type="NCBI Taxonomy" id="34765"/>
    <lineage>
        <taxon>Eukaryota</taxon>
        <taxon>Metazoa</taxon>
        <taxon>Chordata</taxon>
        <taxon>Tunicata</taxon>
        <taxon>Appendicularia</taxon>
        <taxon>Copelata</taxon>
        <taxon>Oikopleuridae</taxon>
        <taxon>Oikopleura</taxon>
    </lineage>
</organism>
<protein>
    <submittedName>
        <fullName evidence="1">Uncharacterized protein</fullName>
    </submittedName>
</protein>
<gene>
    <name evidence="1" type="ORF">GSOID_T00027396001</name>
</gene>
<evidence type="ECO:0000313" key="1">
    <source>
        <dbReference type="EMBL" id="CBY35573.1"/>
    </source>
</evidence>
<dbReference type="Proteomes" id="UP000011014">
    <property type="component" value="Unassembled WGS sequence"/>
</dbReference>
<name>E4YJB2_OIKDI</name>
<proteinExistence type="predicted"/>
<sequence>MTSNDDERAAKNRARRKSIDGNFIHEDLHEVMPSQNLLSEAFSMKPKVKKEKKRKTLSEMHAIRDRSDRSVRRASVAPNFNYVVEEGILEDLCEIAGEEAEIGGEIMLGDDKSDLLKRISKNTATKDIFKNQDSYQSFVNNKITGSGSSTLELATTTKESVTSGIASQPSTTICKSSSMDRKKSLAAVPKGKIATQIATQTNITSEEAALEIVEQNAKKEKSLFYKVKKAVLCYKS</sequence>